<protein>
    <submittedName>
        <fullName evidence="1">Uncharacterized protein</fullName>
    </submittedName>
</protein>
<proteinExistence type="predicted"/>
<organism evidence="1 2">
    <name type="scientific">Suillus fuscotomentosus</name>
    <dbReference type="NCBI Taxonomy" id="1912939"/>
    <lineage>
        <taxon>Eukaryota</taxon>
        <taxon>Fungi</taxon>
        <taxon>Dikarya</taxon>
        <taxon>Basidiomycota</taxon>
        <taxon>Agaricomycotina</taxon>
        <taxon>Agaricomycetes</taxon>
        <taxon>Agaricomycetidae</taxon>
        <taxon>Boletales</taxon>
        <taxon>Suillineae</taxon>
        <taxon>Suillaceae</taxon>
        <taxon>Suillus</taxon>
    </lineage>
</organism>
<sequence length="52" mass="5693">SPKVSFYTFENPASMFSLTQHVQSDEDAGNGATRVFICSSCTKAGTRHWTGH</sequence>
<comment type="caution">
    <text evidence="1">The sequence shown here is derived from an EMBL/GenBank/DDBJ whole genome shotgun (WGS) entry which is preliminary data.</text>
</comment>
<reference evidence="1" key="1">
    <citation type="journal article" date="2020" name="New Phytol.">
        <title>Comparative genomics reveals dynamic genome evolution in host specialist ectomycorrhizal fungi.</title>
        <authorList>
            <person name="Lofgren L.A."/>
            <person name="Nguyen N.H."/>
            <person name="Vilgalys R."/>
            <person name="Ruytinx J."/>
            <person name="Liao H.L."/>
            <person name="Branco S."/>
            <person name="Kuo A."/>
            <person name="LaButti K."/>
            <person name="Lipzen A."/>
            <person name="Andreopoulos W."/>
            <person name="Pangilinan J."/>
            <person name="Riley R."/>
            <person name="Hundley H."/>
            <person name="Na H."/>
            <person name="Barry K."/>
            <person name="Grigoriev I.V."/>
            <person name="Stajich J.E."/>
            <person name="Kennedy P.G."/>
        </authorList>
    </citation>
    <scope>NUCLEOTIDE SEQUENCE</scope>
    <source>
        <strain evidence="1">FC203</strain>
    </source>
</reference>
<accession>A0AAD4DPH9</accession>
<dbReference type="Proteomes" id="UP001195769">
    <property type="component" value="Unassembled WGS sequence"/>
</dbReference>
<dbReference type="EMBL" id="JABBWK010000183">
    <property type="protein sequence ID" value="KAG1888030.1"/>
    <property type="molecule type" value="Genomic_DNA"/>
</dbReference>
<keyword evidence="2" id="KW-1185">Reference proteome</keyword>
<name>A0AAD4DPH9_9AGAM</name>
<evidence type="ECO:0000313" key="1">
    <source>
        <dbReference type="EMBL" id="KAG1888030.1"/>
    </source>
</evidence>
<dbReference type="GeneID" id="64670517"/>
<dbReference type="RefSeq" id="XP_041217106.1">
    <property type="nucleotide sequence ID" value="XM_041376219.1"/>
</dbReference>
<gene>
    <name evidence="1" type="ORF">F5891DRAFT_966297</name>
</gene>
<feature type="non-terminal residue" evidence="1">
    <location>
        <position position="1"/>
    </location>
</feature>
<evidence type="ECO:0000313" key="2">
    <source>
        <dbReference type="Proteomes" id="UP001195769"/>
    </source>
</evidence>
<dbReference type="AlphaFoldDB" id="A0AAD4DPH9"/>